<proteinExistence type="predicted"/>
<dbReference type="AlphaFoldDB" id="A0A7H0VGN1"/>
<dbReference type="EMBL" id="CP060139">
    <property type="protein sequence ID" value="QNR24879.1"/>
    <property type="molecule type" value="Genomic_DNA"/>
</dbReference>
<evidence type="ECO:0000256" key="1">
    <source>
        <dbReference type="SAM" id="Phobius"/>
    </source>
</evidence>
<dbReference type="KEGG" id="chyd:H4K34_03290"/>
<gene>
    <name evidence="2" type="ORF">H4K34_03290</name>
</gene>
<accession>A0A7H0VGN1</accession>
<evidence type="ECO:0000313" key="3">
    <source>
        <dbReference type="Proteomes" id="UP000516305"/>
    </source>
</evidence>
<feature type="transmembrane region" description="Helical" evidence="1">
    <location>
        <begin position="42"/>
        <end position="63"/>
    </location>
</feature>
<reference evidence="2 3" key="1">
    <citation type="submission" date="2020-08" db="EMBL/GenBank/DDBJ databases">
        <title>Croceimicrobium hydrocarbonivorans gen. nov., sp. nov., a novel marine bacterium isolated from a bacterial consortium that degrades polyethylene terephthalate.</title>
        <authorList>
            <person name="Liu R."/>
        </authorList>
    </citation>
    <scope>NUCLEOTIDE SEQUENCE [LARGE SCALE GENOMIC DNA]</scope>
    <source>
        <strain evidence="2 3">A20-9</strain>
    </source>
</reference>
<keyword evidence="1" id="KW-0472">Membrane</keyword>
<keyword evidence="1" id="KW-0812">Transmembrane</keyword>
<organism evidence="2 3">
    <name type="scientific">Croceimicrobium hydrocarbonivorans</name>
    <dbReference type="NCBI Taxonomy" id="2761580"/>
    <lineage>
        <taxon>Bacteria</taxon>
        <taxon>Pseudomonadati</taxon>
        <taxon>Bacteroidota</taxon>
        <taxon>Flavobacteriia</taxon>
        <taxon>Flavobacteriales</taxon>
        <taxon>Owenweeksiaceae</taxon>
        <taxon>Croceimicrobium</taxon>
    </lineage>
</organism>
<dbReference type="Proteomes" id="UP000516305">
    <property type="component" value="Chromosome"/>
</dbReference>
<protein>
    <submittedName>
        <fullName evidence="2">Uncharacterized protein</fullName>
    </submittedName>
</protein>
<keyword evidence="3" id="KW-1185">Reference proteome</keyword>
<keyword evidence="1" id="KW-1133">Transmembrane helix</keyword>
<evidence type="ECO:0000313" key="2">
    <source>
        <dbReference type="EMBL" id="QNR24879.1"/>
    </source>
</evidence>
<feature type="transmembrane region" description="Helical" evidence="1">
    <location>
        <begin position="12"/>
        <end position="30"/>
    </location>
</feature>
<feature type="transmembrane region" description="Helical" evidence="1">
    <location>
        <begin position="70"/>
        <end position="88"/>
    </location>
</feature>
<dbReference type="RefSeq" id="WP_210759406.1">
    <property type="nucleotide sequence ID" value="NZ_CP060139.1"/>
</dbReference>
<name>A0A7H0VGN1_9FLAO</name>
<sequence length="215" mass="24935">MKNLKIKILGYGLYLLINISLLILLFVIRDQFNWIAGKLRELFTYLLIGLTIIFSIIAITKYLKSRNRKTVFFGLIGIIPCLLAIPFFEAPVFIEKNNLNEKVQTIELTYIAWACDCANWATKEDLKKHSENIGDSLAYQSIFIEPSDESIKLPDTLGYSNDIIKFTGQFYKNRGFPKDYQSFENPDKGRIFRYTDYEVVKSNYGDYQKSLNESD</sequence>